<evidence type="ECO:0000256" key="1">
    <source>
        <dbReference type="SAM" id="Phobius"/>
    </source>
</evidence>
<feature type="transmembrane region" description="Helical" evidence="1">
    <location>
        <begin position="24"/>
        <end position="40"/>
    </location>
</feature>
<gene>
    <name evidence="2" type="ORF">J2736_006771</name>
</gene>
<comment type="caution">
    <text evidence="2">The sequence shown here is derived from an EMBL/GenBank/DDBJ whole genome shotgun (WGS) entry which is preliminary data.</text>
</comment>
<evidence type="ECO:0000313" key="2">
    <source>
        <dbReference type="EMBL" id="MDR6555509.1"/>
    </source>
</evidence>
<dbReference type="Proteomes" id="UP001267290">
    <property type="component" value="Unassembled WGS sequence"/>
</dbReference>
<organism evidence="2 3">
    <name type="scientific">Paenibacillus qinlingensis</name>
    <dbReference type="NCBI Taxonomy" id="1837343"/>
    <lineage>
        <taxon>Bacteria</taxon>
        <taxon>Bacillati</taxon>
        <taxon>Bacillota</taxon>
        <taxon>Bacilli</taxon>
        <taxon>Bacillales</taxon>
        <taxon>Paenibacillaceae</taxon>
        <taxon>Paenibacillus</taxon>
    </lineage>
</organism>
<keyword evidence="1" id="KW-0472">Membrane</keyword>
<keyword evidence="1" id="KW-0812">Transmembrane</keyword>
<protein>
    <submittedName>
        <fullName evidence="2">Uncharacterized protein</fullName>
    </submittedName>
</protein>
<feature type="transmembrane region" description="Helical" evidence="1">
    <location>
        <begin position="52"/>
        <end position="73"/>
    </location>
</feature>
<accession>A0ABU1P7F0</accession>
<dbReference type="EMBL" id="JAVDSB010000031">
    <property type="protein sequence ID" value="MDR6555509.1"/>
    <property type="molecule type" value="Genomic_DNA"/>
</dbReference>
<reference evidence="2 3" key="1">
    <citation type="submission" date="2023-07" db="EMBL/GenBank/DDBJ databases">
        <title>Sorghum-associated microbial communities from plants grown in Nebraska, USA.</title>
        <authorList>
            <person name="Schachtman D."/>
        </authorList>
    </citation>
    <scope>NUCLEOTIDE SEQUENCE [LARGE SCALE GENOMIC DNA]</scope>
    <source>
        <strain evidence="2 3">CC258</strain>
    </source>
</reference>
<keyword evidence="3" id="KW-1185">Reference proteome</keyword>
<name>A0ABU1P7F0_9BACL</name>
<keyword evidence="1" id="KW-1133">Transmembrane helix</keyword>
<evidence type="ECO:0000313" key="3">
    <source>
        <dbReference type="Proteomes" id="UP001267290"/>
    </source>
</evidence>
<sequence>MATFLFVFCLCVSRISKVKNQRTITLPVVLMVFISSIWILKKAPGMDLTLQFYSYSFPIASFIAANLIPTLLLCIDTLHSKRRVLHET</sequence>
<proteinExistence type="predicted"/>